<dbReference type="FunFam" id="3.30.428.10:FF:000011">
    <property type="entry name" value="Fragile histidine triad"/>
    <property type="match status" value="1"/>
</dbReference>
<gene>
    <name evidence="9" type="ORF">OMED0929_LOCUS3511</name>
    <name evidence="10" type="ORF">OMED0936_LOCUS1426</name>
</gene>
<dbReference type="AlphaFoldDB" id="A0A6T5T3C1"/>
<feature type="site" description="Important for induction of apoptosis" evidence="5">
    <location>
        <position position="159"/>
    </location>
</feature>
<proteinExistence type="predicted"/>
<dbReference type="CDD" id="cd01275">
    <property type="entry name" value="FHIT"/>
    <property type="match status" value="1"/>
</dbReference>
<dbReference type="GO" id="GO:0047710">
    <property type="term" value="F:bis(5'-adenosyl)-triphosphatase activity"/>
    <property type="evidence" value="ECO:0007669"/>
    <property type="project" value="UniProtKB-UniRule"/>
</dbReference>
<reference evidence="9" key="1">
    <citation type="submission" date="2021-01" db="EMBL/GenBank/DDBJ databases">
        <authorList>
            <person name="Corre E."/>
            <person name="Pelletier E."/>
            <person name="Niang G."/>
            <person name="Scheremetjew M."/>
            <person name="Finn R."/>
            <person name="Kale V."/>
            <person name="Holt S."/>
            <person name="Cochrane G."/>
            <person name="Meng A."/>
            <person name="Brown T."/>
            <person name="Cohen L."/>
        </authorList>
    </citation>
    <scope>NUCLEOTIDE SEQUENCE</scope>
    <source>
        <strain evidence="9">Clade-D-RCC2572</strain>
        <strain evidence="10">Clade-D-RCC2573</strain>
    </source>
</reference>
<dbReference type="PANTHER" id="PTHR46243">
    <property type="entry name" value="BIS(5'-ADENOSYL)-TRIPHOSPHATASE"/>
    <property type="match status" value="1"/>
</dbReference>
<dbReference type="InterPro" id="IPR019808">
    <property type="entry name" value="Histidine_triad_CS"/>
</dbReference>
<dbReference type="InterPro" id="IPR036265">
    <property type="entry name" value="HIT-like_sf"/>
</dbReference>
<feature type="binding site" evidence="4">
    <location>
        <position position="143"/>
    </location>
    <ligand>
        <name>substrate</name>
    </ligand>
</feature>
<dbReference type="EMBL" id="HBFF01001784">
    <property type="protein sequence ID" value="CAD8729033.1"/>
    <property type="molecule type" value="Transcribed_RNA"/>
</dbReference>
<evidence type="ECO:0000313" key="9">
    <source>
        <dbReference type="EMBL" id="CAD8581776.1"/>
    </source>
</evidence>
<evidence type="ECO:0000256" key="3">
    <source>
        <dbReference type="PIRSR" id="PIRSR639383-1"/>
    </source>
</evidence>
<keyword evidence="1 7" id="KW-0547">Nucleotide-binding</keyword>
<dbReference type="Pfam" id="PF01230">
    <property type="entry name" value="HIT"/>
    <property type="match status" value="1"/>
</dbReference>
<accession>A0A6T5T3C1</accession>
<dbReference type="Gene3D" id="3.30.428.10">
    <property type="entry name" value="HIT-like"/>
    <property type="match status" value="1"/>
</dbReference>
<dbReference type="SUPFAM" id="SSF54197">
    <property type="entry name" value="HIT-like"/>
    <property type="match status" value="1"/>
</dbReference>
<dbReference type="GO" id="GO:0047627">
    <property type="term" value="F:adenylylsulfatase activity"/>
    <property type="evidence" value="ECO:0007669"/>
    <property type="project" value="UniProtKB-ARBA"/>
</dbReference>
<dbReference type="InterPro" id="IPR051884">
    <property type="entry name" value="Bis(5'-adenosyl)-TPase_reg"/>
</dbReference>
<comment type="cofactor">
    <cofactor evidence="7">
        <name>Mn(2+)</name>
        <dbReference type="ChEBI" id="CHEBI:29035"/>
    </cofactor>
</comment>
<feature type="short sequence motif" description="Histidine triad motif" evidence="6">
    <location>
        <begin position="139"/>
        <end position="143"/>
    </location>
</feature>
<evidence type="ECO:0000256" key="4">
    <source>
        <dbReference type="PIRSR" id="PIRSR639383-2"/>
    </source>
</evidence>
<dbReference type="PROSITE" id="PS00892">
    <property type="entry name" value="HIT_1"/>
    <property type="match status" value="1"/>
</dbReference>
<keyword evidence="2 7" id="KW-0378">Hydrolase</keyword>
<feature type="active site" description="Tele-AMP-histidine intermediate" evidence="3">
    <location>
        <position position="141"/>
    </location>
</feature>
<evidence type="ECO:0000256" key="5">
    <source>
        <dbReference type="PIRSR" id="PIRSR639383-3"/>
    </source>
</evidence>
<feature type="binding site" evidence="4">
    <location>
        <position position="72"/>
    </location>
    <ligand>
        <name>substrate</name>
    </ligand>
</feature>
<dbReference type="PANTHER" id="PTHR46243:SF1">
    <property type="entry name" value="BIS(5'-ADENOSYL)-TRIPHOSPHATASE"/>
    <property type="match status" value="1"/>
</dbReference>
<dbReference type="GO" id="GO:0000166">
    <property type="term" value="F:nucleotide binding"/>
    <property type="evidence" value="ECO:0007669"/>
    <property type="project" value="UniProtKB-KW"/>
</dbReference>
<evidence type="ECO:0000256" key="6">
    <source>
        <dbReference type="PROSITE-ProRule" id="PRU00464"/>
    </source>
</evidence>
<name>A0A6T5T3C1_9CHLO</name>
<feature type="domain" description="HIT" evidence="8">
    <location>
        <begin position="49"/>
        <end position="154"/>
    </location>
</feature>
<dbReference type="EC" id="3.6.1.29" evidence="7"/>
<dbReference type="InterPro" id="IPR039383">
    <property type="entry name" value="FHIT"/>
</dbReference>
<protein>
    <recommendedName>
        <fullName evidence="7">Bis(5'-adenosyl)-triphosphatase</fullName>
        <ecNumber evidence="7">3.6.1.29</ecNumber>
    </recommendedName>
</protein>
<dbReference type="EMBL" id="HBEW01004196">
    <property type="protein sequence ID" value="CAD8581776.1"/>
    <property type="molecule type" value="Transcribed_RNA"/>
</dbReference>
<comment type="catalytic activity">
    <reaction evidence="7">
        <text>P(1),P(3)-bis(5'-adenosyl) triphosphate + H2O = AMP + ADP + 2 H(+)</text>
        <dbReference type="Rhea" id="RHEA:13893"/>
        <dbReference type="ChEBI" id="CHEBI:15377"/>
        <dbReference type="ChEBI" id="CHEBI:15378"/>
        <dbReference type="ChEBI" id="CHEBI:58529"/>
        <dbReference type="ChEBI" id="CHEBI:456215"/>
        <dbReference type="ChEBI" id="CHEBI:456216"/>
        <dbReference type="EC" id="3.6.1.29"/>
    </reaction>
</comment>
<evidence type="ECO:0000256" key="1">
    <source>
        <dbReference type="ARBA" id="ARBA00022741"/>
    </source>
</evidence>
<evidence type="ECO:0000259" key="8">
    <source>
        <dbReference type="PROSITE" id="PS51084"/>
    </source>
</evidence>
<dbReference type="InterPro" id="IPR011146">
    <property type="entry name" value="HIT-like"/>
</dbReference>
<organism evidence="9">
    <name type="scientific">Ostreococcus mediterraneus</name>
    <dbReference type="NCBI Taxonomy" id="1486918"/>
    <lineage>
        <taxon>Eukaryota</taxon>
        <taxon>Viridiplantae</taxon>
        <taxon>Chlorophyta</taxon>
        <taxon>Mamiellophyceae</taxon>
        <taxon>Mamiellales</taxon>
        <taxon>Bathycoccaceae</taxon>
        <taxon>Ostreococcus</taxon>
    </lineage>
</organism>
<evidence type="ECO:0000256" key="7">
    <source>
        <dbReference type="RuleBase" id="RU366076"/>
    </source>
</evidence>
<evidence type="ECO:0000313" key="10">
    <source>
        <dbReference type="EMBL" id="CAD8729033.1"/>
    </source>
</evidence>
<evidence type="ECO:0000256" key="2">
    <source>
        <dbReference type="ARBA" id="ARBA00022801"/>
    </source>
</evidence>
<feature type="binding site" evidence="4">
    <location>
        <begin position="134"/>
        <end position="137"/>
    </location>
    <ligand>
        <name>substrate</name>
    </ligand>
</feature>
<dbReference type="PROSITE" id="PS51084">
    <property type="entry name" value="HIT_2"/>
    <property type="match status" value="1"/>
</dbReference>
<sequence>MITRCALAVTRARTSSGAWTTRRATVGARRASREATSAMANADADRGYAFGPIVIPRTQVFYETPSTFALVNLKPVVRGHVLVCPRRVVAKFTDLTSDEISDLWRSVARVQRQIERVHDTTSSTLAIQDGPLAGQSVPHVHVHVLPRREGDFERNDDVYDALEGRASKALDNDAREPRTAEEMRIEADAFRALFVDE</sequence>
<feature type="binding site" evidence="4">
    <location>
        <position position="128"/>
    </location>
    <ligand>
        <name>substrate</name>
    </ligand>
</feature>